<evidence type="ECO:0000259" key="3">
    <source>
        <dbReference type="SMART" id="SM00479"/>
    </source>
</evidence>
<organism evidence="4 5">
    <name type="scientific">Rhizobium glycinendophyticum</name>
    <dbReference type="NCBI Taxonomy" id="2589807"/>
    <lineage>
        <taxon>Bacteria</taxon>
        <taxon>Pseudomonadati</taxon>
        <taxon>Pseudomonadota</taxon>
        <taxon>Alphaproteobacteria</taxon>
        <taxon>Hyphomicrobiales</taxon>
        <taxon>Rhizobiaceae</taxon>
        <taxon>Rhizobium/Agrobacterium group</taxon>
        <taxon>Rhizobium</taxon>
    </lineage>
</organism>
<dbReference type="GO" id="GO:0008408">
    <property type="term" value="F:3'-5' exonuclease activity"/>
    <property type="evidence" value="ECO:0007669"/>
    <property type="project" value="TreeGrafter"/>
</dbReference>
<keyword evidence="4" id="KW-0269">Exonuclease</keyword>
<comment type="caution">
    <text evidence="4">The sequence shown here is derived from an EMBL/GenBank/DDBJ whole genome shotgun (WGS) entry which is preliminary data.</text>
</comment>
<dbReference type="OrthoDB" id="9803913at2"/>
<dbReference type="Pfam" id="PF00929">
    <property type="entry name" value="RNase_T"/>
    <property type="match status" value="1"/>
</dbReference>
<dbReference type="GO" id="GO:0005829">
    <property type="term" value="C:cytosol"/>
    <property type="evidence" value="ECO:0007669"/>
    <property type="project" value="TreeGrafter"/>
</dbReference>
<reference evidence="4 5" key="1">
    <citation type="submission" date="2019-06" db="EMBL/GenBank/DDBJ databases">
        <title>Rhizobium sp. CL12 isolated from roots of soybean.</title>
        <authorList>
            <person name="Wang C."/>
        </authorList>
    </citation>
    <scope>NUCLEOTIDE SEQUENCE [LARGE SCALE GENOMIC DNA]</scope>
    <source>
        <strain evidence="4 5">CL12</strain>
    </source>
</reference>
<comment type="subunit">
    <text evidence="2">DNA polymerase III contains a core (composed of alpha, epsilon and theta chains) that associates with a tau subunit. This core dimerizes to form the POLIII' complex. PolIII' associates with the gamma complex (composed of gamma, delta, delta', psi and chi chains) and with the beta chain to form the complete DNA polymerase III complex.</text>
</comment>
<name>A0A504UU39_9HYPH</name>
<evidence type="ECO:0000313" key="4">
    <source>
        <dbReference type="EMBL" id="TPP12136.1"/>
    </source>
</evidence>
<dbReference type="EMBL" id="VFYP01000001">
    <property type="protein sequence ID" value="TPP12136.1"/>
    <property type="molecule type" value="Genomic_DNA"/>
</dbReference>
<dbReference type="PANTHER" id="PTHR30231">
    <property type="entry name" value="DNA POLYMERASE III SUBUNIT EPSILON"/>
    <property type="match status" value="1"/>
</dbReference>
<dbReference type="GO" id="GO:0003676">
    <property type="term" value="F:nucleic acid binding"/>
    <property type="evidence" value="ECO:0007669"/>
    <property type="project" value="InterPro"/>
</dbReference>
<dbReference type="FunFam" id="3.30.420.10:FF:000045">
    <property type="entry name" value="3'-5' exonuclease DinG"/>
    <property type="match status" value="1"/>
</dbReference>
<dbReference type="PANTHER" id="PTHR30231:SF42">
    <property type="entry name" value="EXONUCLEASE"/>
    <property type="match status" value="1"/>
</dbReference>
<accession>A0A504UU39</accession>
<evidence type="ECO:0000256" key="2">
    <source>
        <dbReference type="ARBA" id="ARBA00026073"/>
    </source>
</evidence>
<protein>
    <submittedName>
        <fullName evidence="4">3'-5' exonuclease</fullName>
    </submittedName>
</protein>
<dbReference type="AlphaFoldDB" id="A0A504UU39"/>
<keyword evidence="5" id="KW-1185">Reference proteome</keyword>
<gene>
    <name evidence="4" type="ORF">FJQ55_11750</name>
</gene>
<sequence>MFTTTPLAERAIAIDFETATEARASACSIGLAFIENGLVVRVEERLIRPPGNRFSPFNTAIHGIRPEHVAFAPEFPDVMAEFFDDFEGATLVAHNAAFDFSVIRASLDLYGMAYPEFSYLCSVKLAQRHWPDLGSHRLNVLAAHLGLSFQHHNAAEDARICAEACLAMAAEAGATGLIDLASRLALNPGRIHRGGYDACSFARKPKRTAVALQG</sequence>
<keyword evidence="4" id="KW-0378">Hydrolase</keyword>
<dbReference type="RefSeq" id="WP_140829256.1">
    <property type="nucleotide sequence ID" value="NZ_VFYP01000001.1"/>
</dbReference>
<evidence type="ECO:0000256" key="1">
    <source>
        <dbReference type="ARBA" id="ARBA00025483"/>
    </source>
</evidence>
<dbReference type="CDD" id="cd06130">
    <property type="entry name" value="DNA_pol_III_epsilon_like"/>
    <property type="match status" value="1"/>
</dbReference>
<dbReference type="Gene3D" id="3.30.420.10">
    <property type="entry name" value="Ribonuclease H-like superfamily/Ribonuclease H"/>
    <property type="match status" value="1"/>
</dbReference>
<evidence type="ECO:0000313" key="5">
    <source>
        <dbReference type="Proteomes" id="UP000316429"/>
    </source>
</evidence>
<dbReference type="SUPFAM" id="SSF53098">
    <property type="entry name" value="Ribonuclease H-like"/>
    <property type="match status" value="1"/>
</dbReference>
<dbReference type="InterPro" id="IPR036397">
    <property type="entry name" value="RNaseH_sf"/>
</dbReference>
<dbReference type="GO" id="GO:0006259">
    <property type="term" value="P:DNA metabolic process"/>
    <property type="evidence" value="ECO:0007669"/>
    <property type="project" value="UniProtKB-ARBA"/>
</dbReference>
<dbReference type="InterPro" id="IPR012337">
    <property type="entry name" value="RNaseH-like_sf"/>
</dbReference>
<dbReference type="SMART" id="SM00479">
    <property type="entry name" value="EXOIII"/>
    <property type="match status" value="1"/>
</dbReference>
<dbReference type="Proteomes" id="UP000316429">
    <property type="component" value="Unassembled WGS sequence"/>
</dbReference>
<feature type="domain" description="Exonuclease" evidence="3">
    <location>
        <begin position="10"/>
        <end position="174"/>
    </location>
</feature>
<keyword evidence="4" id="KW-0540">Nuclease</keyword>
<comment type="function">
    <text evidence="1">DNA polymerase III is a complex, multichain enzyme responsible for most of the replicative synthesis in bacteria. The epsilon subunit contain the editing function and is a proofreading 3'-5' exonuclease.</text>
</comment>
<proteinExistence type="predicted"/>
<dbReference type="InterPro" id="IPR013520">
    <property type="entry name" value="Ribonucl_H"/>
</dbReference>